<feature type="transmembrane region" description="Helical" evidence="8">
    <location>
        <begin position="302"/>
        <end position="325"/>
    </location>
</feature>
<dbReference type="InterPro" id="IPR005828">
    <property type="entry name" value="MFS_sugar_transport-like"/>
</dbReference>
<evidence type="ECO:0000256" key="7">
    <source>
        <dbReference type="RuleBase" id="RU003346"/>
    </source>
</evidence>
<reference evidence="10" key="1">
    <citation type="submission" date="2013-12" db="EMBL/GenBank/DDBJ databases">
        <authorList>
            <person name="Genoscope - CEA"/>
        </authorList>
    </citation>
    <scope>NUCLEOTIDE SEQUENCE</scope>
    <source>
        <strain evidence="10">CBS 1993</strain>
    </source>
</reference>
<feature type="transmembrane region" description="Helical" evidence="8">
    <location>
        <begin position="331"/>
        <end position="354"/>
    </location>
</feature>
<dbReference type="PROSITE" id="PS50850">
    <property type="entry name" value="MFS"/>
    <property type="match status" value="1"/>
</dbReference>
<dbReference type="PRINTS" id="PR00171">
    <property type="entry name" value="SUGRTRNSPORT"/>
</dbReference>
<dbReference type="Pfam" id="PF00083">
    <property type="entry name" value="Sugar_tr"/>
    <property type="match status" value="1"/>
</dbReference>
<dbReference type="InterPro" id="IPR045263">
    <property type="entry name" value="GLUT"/>
</dbReference>
<feature type="transmembrane region" description="Helical" evidence="8">
    <location>
        <begin position="366"/>
        <end position="385"/>
    </location>
</feature>
<organism evidence="10 11">
    <name type="scientific">Kuraishia capsulata CBS 1993</name>
    <dbReference type="NCBI Taxonomy" id="1382522"/>
    <lineage>
        <taxon>Eukaryota</taxon>
        <taxon>Fungi</taxon>
        <taxon>Dikarya</taxon>
        <taxon>Ascomycota</taxon>
        <taxon>Saccharomycotina</taxon>
        <taxon>Pichiomycetes</taxon>
        <taxon>Pichiales</taxon>
        <taxon>Pichiaceae</taxon>
        <taxon>Kuraishia</taxon>
    </lineage>
</organism>
<comment type="similarity">
    <text evidence="2 7">Belongs to the major facilitator superfamily. Sugar transporter (TC 2.A.1.1) family.</text>
</comment>
<keyword evidence="4 8" id="KW-0812">Transmembrane</keyword>
<feature type="transmembrane region" description="Helical" evidence="8">
    <location>
        <begin position="170"/>
        <end position="189"/>
    </location>
</feature>
<dbReference type="GO" id="GO:0016020">
    <property type="term" value="C:membrane"/>
    <property type="evidence" value="ECO:0007669"/>
    <property type="project" value="UniProtKB-SubCell"/>
</dbReference>
<dbReference type="GeneID" id="34522613"/>
<keyword evidence="5 8" id="KW-1133">Transmembrane helix</keyword>
<dbReference type="STRING" id="1382522.W6MUF5"/>
<feature type="domain" description="Major facilitator superfamily (MFS) profile" evidence="9">
    <location>
        <begin position="21"/>
        <end position="481"/>
    </location>
</feature>
<dbReference type="Proteomes" id="UP000019384">
    <property type="component" value="Unassembled WGS sequence"/>
</dbReference>
<evidence type="ECO:0000256" key="1">
    <source>
        <dbReference type="ARBA" id="ARBA00004141"/>
    </source>
</evidence>
<evidence type="ECO:0000256" key="8">
    <source>
        <dbReference type="SAM" id="Phobius"/>
    </source>
</evidence>
<gene>
    <name evidence="10" type="ORF">KUCA_T00005225001</name>
</gene>
<dbReference type="InterPro" id="IPR005829">
    <property type="entry name" value="Sugar_transporter_CS"/>
</dbReference>
<feature type="transmembrane region" description="Helical" evidence="8">
    <location>
        <begin position="79"/>
        <end position="102"/>
    </location>
</feature>
<dbReference type="NCBIfam" id="TIGR00879">
    <property type="entry name" value="SP"/>
    <property type="match status" value="1"/>
</dbReference>
<dbReference type="EMBL" id="HG793130">
    <property type="protein sequence ID" value="CDK29237.1"/>
    <property type="molecule type" value="Genomic_DNA"/>
</dbReference>
<dbReference type="SUPFAM" id="SSF103473">
    <property type="entry name" value="MFS general substrate transporter"/>
    <property type="match status" value="1"/>
</dbReference>
<evidence type="ECO:0000313" key="10">
    <source>
        <dbReference type="EMBL" id="CDK29237.1"/>
    </source>
</evidence>
<dbReference type="InterPro" id="IPR020846">
    <property type="entry name" value="MFS_dom"/>
</dbReference>
<dbReference type="PANTHER" id="PTHR23503:SF8">
    <property type="entry name" value="FACILITATED GLUCOSE TRANSPORTER PROTEIN 1"/>
    <property type="match status" value="1"/>
</dbReference>
<evidence type="ECO:0000313" key="11">
    <source>
        <dbReference type="Proteomes" id="UP000019384"/>
    </source>
</evidence>
<dbReference type="OrthoDB" id="4540492at2759"/>
<feature type="transmembrane region" description="Helical" evidence="8">
    <location>
        <begin position="428"/>
        <end position="447"/>
    </location>
</feature>
<keyword evidence="6 8" id="KW-0472">Membrane</keyword>
<dbReference type="GO" id="GO:0015149">
    <property type="term" value="F:hexose transmembrane transporter activity"/>
    <property type="evidence" value="ECO:0007669"/>
    <property type="project" value="TreeGrafter"/>
</dbReference>
<evidence type="ECO:0000256" key="3">
    <source>
        <dbReference type="ARBA" id="ARBA00022448"/>
    </source>
</evidence>
<dbReference type="HOGENOM" id="CLU_001265_30_5_1"/>
<evidence type="ECO:0000259" key="9">
    <source>
        <dbReference type="PROSITE" id="PS50850"/>
    </source>
</evidence>
<sequence>MDYENSSKAQKSRITSTLYWTVLVTCLGSLQFGYHLGELNAIGRVMSCRVSVPGPYPNRDSPWESLGFAKCIPTNNDQFATVTTLLSAGGLLGSLAAGYLANRLGRKPVSVLNCALYSLGSVVMMMSHNLALLYTGRFIVGIAAGSCLVVAPMLINEVTPEIHRGFMGSMMQFSVSGGILLSQTLSVFWSNDQQWRNMFLNSSMLAVVSFCLTFTTVESPKWLIVNRSDYLRSTEILLKIRSEPEEIDADVDHWRQLTERKYTEADELTELLPSRSRRGSINQQATVSTLQFLTHKEFREQAIAVIGVMTAAQLTGVNSITFYGVDILSSMVSSSVLLINLMVSLVNCTSVGVVSPFVDRLGRKPLLLVSISLMMVSSAVIAFSTTHGYELLASVCVFVFVMGYSLGLGPVPFLIVSELADHRCAGTAQSLGTTMNWVSSIIVSYFFPICLDAMKGYVFYLFTAIGAAYLAFTLKCIPETKGKVTVEAVWGRVY</sequence>
<keyword evidence="3 7" id="KW-0813">Transport</keyword>
<dbReference type="PANTHER" id="PTHR23503">
    <property type="entry name" value="SOLUTE CARRIER FAMILY 2"/>
    <property type="match status" value="1"/>
</dbReference>
<keyword evidence="11" id="KW-1185">Reference proteome</keyword>
<evidence type="ECO:0000256" key="6">
    <source>
        <dbReference type="ARBA" id="ARBA00023136"/>
    </source>
</evidence>
<reference evidence="10" key="2">
    <citation type="submission" date="2014-02" db="EMBL/GenBank/DDBJ databases">
        <title>Complete DNA sequence of /Kuraishia capsulata/ illustrates novel genomic features among budding yeasts (/Saccharomycotina/).</title>
        <authorList>
            <person name="Morales L."/>
            <person name="Noel B."/>
            <person name="Porcel B."/>
            <person name="Marcet-Houben M."/>
            <person name="Hullo M-F."/>
            <person name="Sacerdot C."/>
            <person name="Tekaia F."/>
            <person name="Leh-Louis V."/>
            <person name="Despons L."/>
            <person name="Khanna V."/>
            <person name="Aury J-M."/>
            <person name="Barbe V."/>
            <person name="Couloux A."/>
            <person name="Labadie K."/>
            <person name="Pelletier E."/>
            <person name="Souciet J-L."/>
            <person name="Boekhout T."/>
            <person name="Gabaldon T."/>
            <person name="Wincker P."/>
            <person name="Dujon B."/>
        </authorList>
    </citation>
    <scope>NUCLEOTIDE SEQUENCE</scope>
    <source>
        <strain evidence="10">CBS 1993</strain>
    </source>
</reference>
<feature type="transmembrane region" description="Helical" evidence="8">
    <location>
        <begin position="459"/>
        <end position="477"/>
    </location>
</feature>
<proteinExistence type="inferred from homology"/>
<dbReference type="RefSeq" id="XP_022461225.1">
    <property type="nucleotide sequence ID" value="XM_022600400.1"/>
</dbReference>
<evidence type="ECO:0000256" key="4">
    <source>
        <dbReference type="ARBA" id="ARBA00022692"/>
    </source>
</evidence>
<evidence type="ECO:0000256" key="5">
    <source>
        <dbReference type="ARBA" id="ARBA00022989"/>
    </source>
</evidence>
<comment type="subcellular location">
    <subcellularLocation>
        <location evidence="1">Membrane</location>
        <topology evidence="1">Multi-pass membrane protein</topology>
    </subcellularLocation>
</comment>
<evidence type="ECO:0000256" key="2">
    <source>
        <dbReference type="ARBA" id="ARBA00010992"/>
    </source>
</evidence>
<dbReference type="AlphaFoldDB" id="W6MUF5"/>
<feature type="transmembrane region" description="Helical" evidence="8">
    <location>
        <begin position="391"/>
        <end position="416"/>
    </location>
</feature>
<protein>
    <recommendedName>
        <fullName evidence="9">Major facilitator superfamily (MFS) profile domain-containing protein</fullName>
    </recommendedName>
</protein>
<dbReference type="InterPro" id="IPR036259">
    <property type="entry name" value="MFS_trans_sf"/>
</dbReference>
<dbReference type="PROSITE" id="PS00217">
    <property type="entry name" value="SUGAR_TRANSPORT_2"/>
    <property type="match status" value="1"/>
</dbReference>
<dbReference type="PROSITE" id="PS00216">
    <property type="entry name" value="SUGAR_TRANSPORT_1"/>
    <property type="match status" value="1"/>
</dbReference>
<accession>W6MUF5</accession>
<name>W6MUF5_9ASCO</name>
<dbReference type="InterPro" id="IPR003663">
    <property type="entry name" value="Sugar/inositol_transpt"/>
</dbReference>
<feature type="transmembrane region" description="Helical" evidence="8">
    <location>
        <begin position="18"/>
        <end position="37"/>
    </location>
</feature>
<dbReference type="Gene3D" id="1.20.1250.20">
    <property type="entry name" value="MFS general substrate transporter like domains"/>
    <property type="match status" value="1"/>
</dbReference>
<feature type="transmembrane region" description="Helical" evidence="8">
    <location>
        <begin position="138"/>
        <end position="158"/>
    </location>
</feature>